<protein>
    <recommendedName>
        <fullName evidence="3">Porin</fullName>
    </recommendedName>
</protein>
<dbReference type="Pfam" id="PF19577">
    <property type="entry name" value="DcaP"/>
    <property type="match status" value="1"/>
</dbReference>
<evidence type="ECO:0008006" key="3">
    <source>
        <dbReference type="Google" id="ProtNLM"/>
    </source>
</evidence>
<gene>
    <name evidence="2" type="ORF">HELGO_WM3789</name>
</gene>
<proteinExistence type="predicted"/>
<dbReference type="EMBL" id="CACVAX010000018">
    <property type="protein sequence ID" value="CAA6807758.1"/>
    <property type="molecule type" value="Genomic_DNA"/>
</dbReference>
<dbReference type="SUPFAM" id="SSF56935">
    <property type="entry name" value="Porins"/>
    <property type="match status" value="1"/>
</dbReference>
<feature type="coiled-coil region" evidence="1">
    <location>
        <begin position="36"/>
        <end position="63"/>
    </location>
</feature>
<dbReference type="AlphaFoldDB" id="A0A6S6SWT4"/>
<reference evidence="2" key="1">
    <citation type="submission" date="2020-01" db="EMBL/GenBank/DDBJ databases">
        <authorList>
            <person name="Meier V. D."/>
            <person name="Meier V D."/>
        </authorList>
    </citation>
    <scope>NUCLEOTIDE SEQUENCE</scope>
    <source>
        <strain evidence="2">HLG_WM_MAG_04</strain>
    </source>
</reference>
<keyword evidence="1" id="KW-0175">Coiled coil</keyword>
<dbReference type="InterPro" id="IPR045748">
    <property type="entry name" value="DcaP"/>
</dbReference>
<evidence type="ECO:0000313" key="2">
    <source>
        <dbReference type="EMBL" id="CAA6807758.1"/>
    </source>
</evidence>
<organism evidence="2">
    <name type="scientific">uncultured Sulfurovum sp</name>
    <dbReference type="NCBI Taxonomy" id="269237"/>
    <lineage>
        <taxon>Bacteria</taxon>
        <taxon>Pseudomonadati</taxon>
        <taxon>Campylobacterota</taxon>
        <taxon>Epsilonproteobacteria</taxon>
        <taxon>Campylobacterales</taxon>
        <taxon>Sulfurovaceae</taxon>
        <taxon>Sulfurovum</taxon>
        <taxon>environmental samples</taxon>
    </lineage>
</organism>
<accession>A0A6S6SWT4</accession>
<sequence length="424" mass="47948">MKLITSVHNAMTAFNKYFFLLAFLLLSILPLTLKADSNLSEYVNKLEKRINVLEKEKKSQGILKLRSMNTTLFVGGRISLDTIYLESASGKGGGSNSSDQFFNANNIPINPQGENSELTLTARNSKFWMKTRTQQKGEKPLMTLLEVDFWGSHGTEQNSNSHNLRLRHAYMLYNGWILGQTNSLFLGNSQPHTMLAPVDDVFMRQALIGYKKTFKNSSLAIALEQPELVVINSLGVKSTINDDQLPDMVLKYEYHDNQKQYSLSLLARELRIDQEEAYAITDSTMGYGLNFTGQIDTYKNNTLSLGLVGGKGIGRYMATSFFPSAVLTADNKLKAQFSWGTHLAYEQWINQHLRLNVAGGWIETNPLLDLLTVDKSAWSAHTGLQYSPIKKFLLGIEYIHGERVLQNNQNYAVDRLYFRSSYDF</sequence>
<name>A0A6S6SWT4_9BACT</name>
<evidence type="ECO:0000256" key="1">
    <source>
        <dbReference type="SAM" id="Coils"/>
    </source>
</evidence>